<evidence type="ECO:0000313" key="1">
    <source>
        <dbReference type="EMBL" id="MBO1267092.1"/>
    </source>
</evidence>
<sequence length="235" mass="25572">MPANPTTSNNFLVTTDYPLDKVVVGGTANFTVPANTTGVGRLAHKLPFAPLMMGSYSLTSDYAVLYGLNTAPVSLSPALRLYDYIVNINSDANDIIFSGENYTGSPITFYVRYYGLEPSTVDADLLRTQSNVDNFQLNTDYNYTKLYLSDYFEYPSSPSTTSVTTIIPHGLGRVPQVMTWSEKSGTIAPLSVHDAGDLQAEPIATSVDATNLIIKTEIAGGTPTIRVHYRVYLDA</sequence>
<evidence type="ECO:0000313" key="2">
    <source>
        <dbReference type="Proteomes" id="UP000664164"/>
    </source>
</evidence>
<reference evidence="1" key="1">
    <citation type="submission" date="2021-03" db="EMBL/GenBank/DDBJ databases">
        <title>A new species, PO-11, isolated from a karst cave deposit.</title>
        <authorList>
            <person name="Zhaoxiaoyong W."/>
        </authorList>
    </citation>
    <scope>NUCLEOTIDE SEQUENCE</scope>
    <source>
        <strain evidence="1">PO-11</strain>
    </source>
</reference>
<organism evidence="1 2">
    <name type="scientific">Arthrobacter cavernae</name>
    <dbReference type="NCBI Taxonomy" id="2817681"/>
    <lineage>
        <taxon>Bacteria</taxon>
        <taxon>Bacillati</taxon>
        <taxon>Actinomycetota</taxon>
        <taxon>Actinomycetes</taxon>
        <taxon>Micrococcales</taxon>
        <taxon>Micrococcaceae</taxon>
        <taxon>Arthrobacter</taxon>
    </lineage>
</organism>
<name>A0A939HA35_9MICC</name>
<proteinExistence type="predicted"/>
<dbReference type="EMBL" id="JAFNLL010000005">
    <property type="protein sequence ID" value="MBO1267092.1"/>
    <property type="molecule type" value="Genomic_DNA"/>
</dbReference>
<dbReference type="Proteomes" id="UP000664164">
    <property type="component" value="Unassembled WGS sequence"/>
</dbReference>
<gene>
    <name evidence="1" type="ORF">J1902_03705</name>
</gene>
<accession>A0A939HA35</accession>
<protein>
    <submittedName>
        <fullName evidence="1">Uncharacterized protein</fullName>
    </submittedName>
</protein>
<dbReference type="RefSeq" id="WP_207614919.1">
    <property type="nucleotide sequence ID" value="NZ_JAFNLL010000005.1"/>
</dbReference>
<keyword evidence="2" id="KW-1185">Reference proteome</keyword>
<comment type="caution">
    <text evidence="1">The sequence shown here is derived from an EMBL/GenBank/DDBJ whole genome shotgun (WGS) entry which is preliminary data.</text>
</comment>
<dbReference type="AlphaFoldDB" id="A0A939HA35"/>